<dbReference type="InterPro" id="IPR053843">
    <property type="entry name" value="DnaD_N"/>
</dbReference>
<dbReference type="RefSeq" id="WP_048194994.1">
    <property type="nucleotide sequence ID" value="NZ_CAAGSM010000001.1"/>
</dbReference>
<dbReference type="InterPro" id="IPR036390">
    <property type="entry name" value="WH_DNA-bd_sf"/>
</dbReference>
<evidence type="ECO:0000313" key="2">
    <source>
        <dbReference type="EMBL" id="KGK97871.1"/>
    </source>
</evidence>
<name>A0A099T0X8_METMT</name>
<keyword evidence="3" id="KW-1185">Reference proteome</keyword>
<dbReference type="InterPro" id="IPR036388">
    <property type="entry name" value="WH-like_DNA-bd_sf"/>
</dbReference>
<dbReference type="AlphaFoldDB" id="A0A099T0X8"/>
<sequence length="115" mass="13361">MIDFACKEFKIKDVIKCALNLTRADMKVLEYFFEEPDIWSKTEQIATLTELDLSTVQRSVKKLHEKGILTKSQNNLDGGGYSFIYRINNKAEIKELIMGIVSKWVAKVEQELEDW</sequence>
<dbReference type="EMBL" id="JRHO01000014">
    <property type="protein sequence ID" value="KGK97871.1"/>
    <property type="molecule type" value="Genomic_DNA"/>
</dbReference>
<evidence type="ECO:0000259" key="1">
    <source>
        <dbReference type="Pfam" id="PF21984"/>
    </source>
</evidence>
<gene>
    <name evidence="2" type="ORF">LI82_08910</name>
</gene>
<comment type="caution">
    <text evidence="2">The sequence shown here is derived from an EMBL/GenBank/DDBJ whole genome shotgun (WGS) entry which is preliminary data.</text>
</comment>
<protein>
    <submittedName>
        <fullName evidence="2">TrmB family transcriptional regulator</fullName>
    </submittedName>
</protein>
<organism evidence="2 3">
    <name type="scientific">Methanococcoides methylutens</name>
    <dbReference type="NCBI Taxonomy" id="2226"/>
    <lineage>
        <taxon>Archaea</taxon>
        <taxon>Methanobacteriati</taxon>
        <taxon>Methanobacteriota</taxon>
        <taxon>Stenosarchaea group</taxon>
        <taxon>Methanomicrobia</taxon>
        <taxon>Methanosarcinales</taxon>
        <taxon>Methanosarcinaceae</taxon>
        <taxon>Methanococcoides</taxon>
    </lineage>
</organism>
<proteinExistence type="predicted"/>
<reference evidence="2 3" key="1">
    <citation type="submission" date="2014-09" db="EMBL/GenBank/DDBJ databases">
        <title>Draft genome sequence of an obligately methylotrophic methanogen, Methanococcoides methylutens, isolated from marine sediment.</title>
        <authorList>
            <person name="Guan Y."/>
            <person name="Ngugi D.K."/>
            <person name="Blom J."/>
            <person name="Ali S."/>
            <person name="Ferry J.G."/>
            <person name="Stingl U."/>
        </authorList>
    </citation>
    <scope>NUCLEOTIDE SEQUENCE [LARGE SCALE GENOMIC DNA]</scope>
    <source>
        <strain evidence="2 3">DSM 2657</strain>
    </source>
</reference>
<accession>A0A099T0X8</accession>
<dbReference type="SUPFAM" id="SSF46785">
    <property type="entry name" value="Winged helix' DNA-binding domain"/>
    <property type="match status" value="1"/>
</dbReference>
<dbReference type="Gene3D" id="1.10.10.10">
    <property type="entry name" value="Winged helix-like DNA-binding domain superfamily/Winged helix DNA-binding domain"/>
    <property type="match status" value="1"/>
</dbReference>
<dbReference type="GeneID" id="69200607"/>
<dbReference type="Proteomes" id="UP000029859">
    <property type="component" value="Unassembled WGS sequence"/>
</dbReference>
<evidence type="ECO:0000313" key="3">
    <source>
        <dbReference type="Proteomes" id="UP000029859"/>
    </source>
</evidence>
<dbReference type="Pfam" id="PF21984">
    <property type="entry name" value="DnaD_N"/>
    <property type="match status" value="1"/>
</dbReference>
<dbReference type="OrthoDB" id="9141at2157"/>
<feature type="domain" description="DnaD N-terminal" evidence="1">
    <location>
        <begin position="11"/>
        <end position="106"/>
    </location>
</feature>